<feature type="transmembrane region" description="Helical" evidence="1">
    <location>
        <begin position="6"/>
        <end position="23"/>
    </location>
</feature>
<organism evidence="2 3">
    <name type="scientific">Flavobacterium cucumis</name>
    <dbReference type="NCBI Taxonomy" id="416016"/>
    <lineage>
        <taxon>Bacteria</taxon>
        <taxon>Pseudomonadati</taxon>
        <taxon>Bacteroidota</taxon>
        <taxon>Flavobacteriia</taxon>
        <taxon>Flavobacteriales</taxon>
        <taxon>Flavobacteriaceae</taxon>
        <taxon>Flavobacterium</taxon>
    </lineage>
</organism>
<dbReference type="AlphaFoldDB" id="A0A1M7ZUJ5"/>
<evidence type="ECO:0000313" key="3">
    <source>
        <dbReference type="Proteomes" id="UP000184611"/>
    </source>
</evidence>
<dbReference type="EMBL" id="FRYK01000001">
    <property type="protein sequence ID" value="SHO72526.1"/>
    <property type="molecule type" value="Genomic_DNA"/>
</dbReference>
<dbReference type="Proteomes" id="UP000184611">
    <property type="component" value="Unassembled WGS sequence"/>
</dbReference>
<dbReference type="RefSeq" id="WP_073581732.1">
    <property type="nucleotide sequence ID" value="NZ_CBCSEA010000002.1"/>
</dbReference>
<keyword evidence="1" id="KW-0812">Transmembrane</keyword>
<keyword evidence="3" id="KW-1185">Reference proteome</keyword>
<evidence type="ECO:0000256" key="1">
    <source>
        <dbReference type="SAM" id="Phobius"/>
    </source>
</evidence>
<keyword evidence="1" id="KW-1133">Transmembrane helix</keyword>
<gene>
    <name evidence="2" type="ORF">SAMN05443547_0860</name>
</gene>
<keyword evidence="1" id="KW-0472">Membrane</keyword>
<sequence>MKTFENFAFILAIILVSLLLVVFKFRTSYKYYVPVAWEHQQGKTGGQPVITNVVKLPSDCPAANAQITNDLYDYYKGSLSKKRGFTGLHKAAIKGPFDKADQANKIRSALIREFDDEWNPLLVTDFATFCDH</sequence>
<accession>A0A1M7ZUJ5</accession>
<protein>
    <submittedName>
        <fullName evidence="2">Uncharacterized protein</fullName>
    </submittedName>
</protein>
<reference evidence="3" key="1">
    <citation type="submission" date="2016-12" db="EMBL/GenBank/DDBJ databases">
        <authorList>
            <person name="Varghese N."/>
            <person name="Submissions S."/>
        </authorList>
    </citation>
    <scope>NUCLEOTIDE SEQUENCE [LARGE SCALE GENOMIC DNA]</scope>
    <source>
        <strain evidence="3">DSM 18830</strain>
    </source>
</reference>
<name>A0A1M7ZUJ5_9FLAO</name>
<proteinExistence type="predicted"/>
<evidence type="ECO:0000313" key="2">
    <source>
        <dbReference type="EMBL" id="SHO72526.1"/>
    </source>
</evidence>